<dbReference type="PROSITE" id="PS51708">
    <property type="entry name" value="CHAD"/>
    <property type="match status" value="1"/>
</dbReference>
<dbReference type="Pfam" id="PF05235">
    <property type="entry name" value="CHAD"/>
    <property type="match status" value="1"/>
</dbReference>
<organism evidence="3 4">
    <name type="scientific">Anaerolinea thermophila</name>
    <dbReference type="NCBI Taxonomy" id="167964"/>
    <lineage>
        <taxon>Bacteria</taxon>
        <taxon>Bacillati</taxon>
        <taxon>Chloroflexota</taxon>
        <taxon>Anaerolineae</taxon>
        <taxon>Anaerolineales</taxon>
        <taxon>Anaerolineaceae</taxon>
        <taxon>Anaerolinea</taxon>
    </lineage>
</organism>
<feature type="coiled-coil region" evidence="1">
    <location>
        <begin position="113"/>
        <end position="153"/>
    </location>
</feature>
<evidence type="ECO:0000313" key="4">
    <source>
        <dbReference type="Proteomes" id="UP000064249"/>
    </source>
</evidence>
<dbReference type="Proteomes" id="UP000064249">
    <property type="component" value="Unassembled WGS sequence"/>
</dbReference>
<evidence type="ECO:0000313" key="3">
    <source>
        <dbReference type="EMBL" id="KUK46260.1"/>
    </source>
</evidence>
<keyword evidence="1" id="KW-0175">Coiled coil</keyword>
<gene>
    <name evidence="3" type="ORF">XD73_0870</name>
</gene>
<reference evidence="3 4" key="1">
    <citation type="journal article" date="2015" name="MBio">
        <title>Genome-Resolved Metagenomic Analysis Reveals Roles for Candidate Phyla and Other Microbial Community Members in Biogeochemical Transformations in Oil Reservoirs.</title>
        <authorList>
            <person name="Hu P."/>
            <person name="Tom L."/>
            <person name="Singh A."/>
            <person name="Thomas B.C."/>
            <person name="Baker B.J."/>
            <person name="Piceno Y.M."/>
            <person name="Andersen G.L."/>
            <person name="Banfield J.F."/>
        </authorList>
    </citation>
    <scope>NUCLEOTIDE SEQUENCE [LARGE SCALE GENOMIC DNA]</scope>
    <source>
        <strain evidence="3">46_16</strain>
    </source>
</reference>
<dbReference type="InterPro" id="IPR038186">
    <property type="entry name" value="CHAD_dom_sf"/>
</dbReference>
<dbReference type="AlphaFoldDB" id="A0A101FXG8"/>
<dbReference type="EMBL" id="LGFU01000048">
    <property type="protein sequence ID" value="KUK46260.1"/>
    <property type="molecule type" value="Genomic_DNA"/>
</dbReference>
<evidence type="ECO:0000259" key="2">
    <source>
        <dbReference type="PROSITE" id="PS51708"/>
    </source>
</evidence>
<dbReference type="InterPro" id="IPR007899">
    <property type="entry name" value="CHAD_dom"/>
</dbReference>
<dbReference type="SMART" id="SM00880">
    <property type="entry name" value="CHAD"/>
    <property type="match status" value="1"/>
</dbReference>
<protein>
    <submittedName>
        <fullName evidence="3">CHAD domain containing protein</fullName>
    </submittedName>
</protein>
<proteinExistence type="predicted"/>
<dbReference type="Gene3D" id="1.40.20.10">
    <property type="entry name" value="CHAD domain"/>
    <property type="match status" value="1"/>
</dbReference>
<accession>A0A101FXG8</accession>
<comment type="caution">
    <text evidence="3">The sequence shown here is derived from an EMBL/GenBank/DDBJ whole genome shotgun (WGS) entry which is preliminary data.</text>
</comment>
<evidence type="ECO:0000256" key="1">
    <source>
        <dbReference type="SAM" id="Coils"/>
    </source>
</evidence>
<feature type="domain" description="CHAD" evidence="2">
    <location>
        <begin position="6"/>
        <end position="296"/>
    </location>
</feature>
<dbReference type="PANTHER" id="PTHR39339">
    <property type="entry name" value="SLR1444 PROTEIN"/>
    <property type="match status" value="1"/>
</dbReference>
<name>A0A101FXG8_9CHLR</name>
<sequence>METKDQIEIYRFGAAYILDQVNQFEGEIEGALKAQGIEYVHRMRVASRRLRTALNLFSLYLPDDTAQIWRYEFKGITKALGQARDLDIQIQLIKGLLMGDVVREYKPGYRRLLLRLKQNRKNVQERVKSAIEILQKKETLNRIRTVLKKQEENQGLNFPPVLYQTASESIQRGLEDFLSYQKYIHSPSNGEPLHAMRIAGKHLRYTMEIFAPIYKQSLFPFIEIMEEIQDQLGEIHDCDVWVAWLPEFIALEQNRRQGYIGYARRVKRLLPGIHHLIEDRKLARQQGYHAFLENWQKQKDEQTWEKLSGLIDPTSAVFNQTQ</sequence>
<dbReference type="PANTHER" id="PTHR39339:SF1">
    <property type="entry name" value="CHAD DOMAIN-CONTAINING PROTEIN"/>
    <property type="match status" value="1"/>
</dbReference>